<feature type="transmembrane region" description="Helical" evidence="1">
    <location>
        <begin position="448"/>
        <end position="469"/>
    </location>
</feature>
<reference evidence="2 3" key="1">
    <citation type="submission" date="2016-11" db="EMBL/GenBank/DDBJ databases">
        <title>Draft Genome Sequences of Nine Cyanobacterial Strains from Diverse Habitats.</title>
        <authorList>
            <person name="Zhu T."/>
            <person name="Hou S."/>
            <person name="Lu X."/>
            <person name="Hess W.R."/>
        </authorList>
    </citation>
    <scope>NUCLEOTIDE SEQUENCE [LARGE SCALE GENOMIC DNA]</scope>
    <source>
        <strain evidence="2 3">5.2 s.c.1</strain>
    </source>
</reference>
<dbReference type="NCBIfam" id="NF033912">
    <property type="entry name" value="msc"/>
    <property type="match status" value="2"/>
</dbReference>
<feature type="transmembrane region" description="Helical" evidence="1">
    <location>
        <begin position="116"/>
        <end position="137"/>
    </location>
</feature>
<keyword evidence="1" id="KW-1133">Transmembrane helix</keyword>
<protein>
    <submittedName>
        <fullName evidence="2">Uncharacterized protein</fullName>
    </submittedName>
</protein>
<dbReference type="Gene3D" id="1.10.287.1260">
    <property type="match status" value="2"/>
</dbReference>
<keyword evidence="1" id="KW-0812">Transmembrane</keyword>
<accession>A0A1U7HZV8</accession>
<evidence type="ECO:0000313" key="3">
    <source>
        <dbReference type="Proteomes" id="UP000185984"/>
    </source>
</evidence>
<feature type="transmembrane region" description="Helical" evidence="1">
    <location>
        <begin position="250"/>
        <end position="271"/>
    </location>
</feature>
<proteinExistence type="predicted"/>
<dbReference type="AlphaFoldDB" id="A0A1U7HZV8"/>
<keyword evidence="3" id="KW-1185">Reference proteome</keyword>
<organism evidence="2 3">
    <name type="scientific">Chroogloeocystis siderophila 5.2 s.c.1</name>
    <dbReference type="NCBI Taxonomy" id="247279"/>
    <lineage>
        <taxon>Bacteria</taxon>
        <taxon>Bacillati</taxon>
        <taxon>Cyanobacteriota</taxon>
        <taxon>Cyanophyceae</taxon>
        <taxon>Oscillatoriophycideae</taxon>
        <taxon>Chroococcales</taxon>
        <taxon>Chroococcaceae</taxon>
        <taxon>Chroogloeocystis</taxon>
    </lineage>
</organism>
<dbReference type="RefSeq" id="WP_073547649.1">
    <property type="nucleotide sequence ID" value="NZ_CAWMVK010000001.1"/>
</dbReference>
<comment type="caution">
    <text evidence="2">The sequence shown here is derived from an EMBL/GenBank/DDBJ whole genome shotgun (WGS) entry which is preliminary data.</text>
</comment>
<feature type="transmembrane region" description="Helical" evidence="1">
    <location>
        <begin position="217"/>
        <end position="238"/>
    </location>
</feature>
<feature type="transmembrane region" description="Helical" evidence="1">
    <location>
        <begin position="481"/>
        <end position="508"/>
    </location>
</feature>
<feature type="transmembrane region" description="Helical" evidence="1">
    <location>
        <begin position="59"/>
        <end position="80"/>
    </location>
</feature>
<feature type="transmembrane region" description="Helical" evidence="1">
    <location>
        <begin position="520"/>
        <end position="541"/>
    </location>
</feature>
<evidence type="ECO:0000256" key="1">
    <source>
        <dbReference type="SAM" id="Phobius"/>
    </source>
</evidence>
<feature type="transmembrane region" description="Helical" evidence="1">
    <location>
        <begin position="348"/>
        <end position="368"/>
    </location>
</feature>
<feature type="transmembrane region" description="Helical" evidence="1">
    <location>
        <begin position="308"/>
        <end position="328"/>
    </location>
</feature>
<name>A0A1U7HZV8_9CHRO</name>
<dbReference type="Proteomes" id="UP000185984">
    <property type="component" value="Unassembled WGS sequence"/>
</dbReference>
<dbReference type="InterPro" id="IPR045275">
    <property type="entry name" value="MscS_archaea/bacteria_type"/>
</dbReference>
<dbReference type="EMBL" id="MRCC01000001">
    <property type="protein sequence ID" value="OKH29161.1"/>
    <property type="molecule type" value="Genomic_DNA"/>
</dbReference>
<evidence type="ECO:0000313" key="2">
    <source>
        <dbReference type="EMBL" id="OKH29161.1"/>
    </source>
</evidence>
<feature type="transmembrane region" description="Helical" evidence="1">
    <location>
        <begin position="157"/>
        <end position="180"/>
    </location>
</feature>
<dbReference type="GO" id="GO:0008381">
    <property type="term" value="F:mechanosensitive monoatomic ion channel activity"/>
    <property type="evidence" value="ECO:0007669"/>
    <property type="project" value="InterPro"/>
</dbReference>
<keyword evidence="1" id="KW-0472">Membrane</keyword>
<feature type="transmembrane region" description="Helical" evidence="1">
    <location>
        <begin position="547"/>
        <end position="570"/>
    </location>
</feature>
<dbReference type="PANTHER" id="PTHR30221:SF1">
    <property type="entry name" value="SMALL-CONDUCTANCE MECHANOSENSITIVE CHANNEL"/>
    <property type="match status" value="1"/>
</dbReference>
<gene>
    <name evidence="2" type="ORF">NIES1031_00740</name>
</gene>
<sequence length="595" mass="63480">MNETWQGIANGVKVPIIGNAILAQFQQQAPAGQPLQQTGQAVQDTVGFTTGLLAGLWSFLPNLLAALLVLIIGWIIAAIAKSITKGLLNRTNLDNRIAAGVVGRSETGELPRVENLIGNIVFWIIILFTAVAVLQTLQLQAVSQPLNNFLNLVLGFIPRIIGAAILFGVAWLIATLVKLITTRGLQALRLDERLDQRSPDEPRESNRMSLSETIGNALYWFIFLLFLIPVLDTLGLQQALLPVQNLVNEILLILPNILAAVLIAAAGWLLATVVRRIVTNLLASTGVDQMGERFGLGRTRTSTSTQSLSGIIGTIVYVLILIPVAIAALNALRINAISVPAIAMLQQILNALPAIFTAALILILGYFLGRFVADLVTNILSSLGFDNIFSVIGLSGLQRRRVPSDIRRTEEVFVIPPPGSDQETILQPERTTTENAAAAITTRTPSEVAGIITLVGIMLFATVAAVNILNIPALTALVSGLIVIFGRILAGLIVFAIGLFLANLAYSLIVSSSSNRQAQLLGQVARIAIIVFVSALALQQIGIATEIVNLAFGLLLGAVAVAVAIAFGLGGRDIAAQQVRNLLSSFQEQRNQPPR</sequence>
<dbReference type="STRING" id="247279.NIES1031_00740"/>
<dbReference type="InterPro" id="IPR008910">
    <property type="entry name" value="MSC_TM_helix"/>
</dbReference>
<dbReference type="Pfam" id="PF05552">
    <property type="entry name" value="MS_channel_1st_1"/>
    <property type="match status" value="4"/>
</dbReference>
<dbReference type="PANTHER" id="PTHR30221">
    <property type="entry name" value="SMALL-CONDUCTANCE MECHANOSENSITIVE CHANNEL"/>
    <property type="match status" value="1"/>
</dbReference>